<sequence>MKKHKIILKSHYLGDNLLSASQRGVKDFKKVLDTLVEIYQPMIDNYEKIEEKVSGELKKTASISAPIPEDDWNIVRIVRIPIKDVAQAFMHVTKDSKPSFASVMSNIIEEQENVYQIIADLRDKQDPMAPKAKHTIEKVQSAFSEGGWMSHAVGAIEHLLQLEDNQERYDRLAAVVLENIPLRKDAYHFTEPPKGGYFVD</sequence>
<accession>A0A2L1U7I2</accession>
<keyword evidence="1" id="KW-0614">Plasmid</keyword>
<gene>
    <name evidence="1" type="ORF">ERICIII_04884</name>
</gene>
<evidence type="ECO:0000313" key="2">
    <source>
        <dbReference type="Proteomes" id="UP000239833"/>
    </source>
</evidence>
<name>A0A2L1U7I2_9BACL</name>
<dbReference type="AlphaFoldDB" id="A0A2L1U7I2"/>
<evidence type="ECO:0000313" key="1">
    <source>
        <dbReference type="EMBL" id="AVF28886.1"/>
    </source>
</evidence>
<dbReference type="RefSeq" id="WP_104932895.1">
    <property type="nucleotide sequence ID" value="NZ_CP019656.1"/>
</dbReference>
<organism evidence="1 2">
    <name type="scientific">Paenibacillus larvae subsp. larvae</name>
    <dbReference type="NCBI Taxonomy" id="147375"/>
    <lineage>
        <taxon>Bacteria</taxon>
        <taxon>Bacillati</taxon>
        <taxon>Bacillota</taxon>
        <taxon>Bacilli</taxon>
        <taxon>Bacillales</taxon>
        <taxon>Paenibacillaceae</taxon>
        <taxon>Paenibacillus</taxon>
    </lineage>
</organism>
<reference evidence="2" key="1">
    <citation type="submission" date="2017-02" db="EMBL/GenBank/DDBJ databases">
        <title>Delineation of Paenibacillus larvae strains originating from foulbrood outbreaks.</title>
        <authorList>
            <person name="Beims H."/>
            <person name="Bunk B."/>
            <person name="Sproeer C."/>
            <person name="Mohr K.I."/>
            <person name="Pradella S."/>
            <person name="Guenther G."/>
            <person name="Rohde M."/>
            <person name="von der Ohe W."/>
            <person name="Steinert M."/>
        </authorList>
    </citation>
    <scope>NUCLEOTIDE SEQUENCE [LARGE SCALE GENOMIC DNA]</scope>
    <source>
        <strain evidence="2">Eric_III</strain>
        <plasmid evidence="2">Plasmid unnamed1</plasmid>
    </source>
</reference>
<proteinExistence type="predicted"/>
<dbReference type="Proteomes" id="UP000239833">
    <property type="component" value="Plasmid unnamed1"/>
</dbReference>
<dbReference type="EMBL" id="CP019656">
    <property type="protein sequence ID" value="AVF28886.1"/>
    <property type="molecule type" value="Genomic_DNA"/>
</dbReference>
<geneLocation type="plasmid" evidence="1">
    <name>unnamed1</name>
</geneLocation>
<protein>
    <submittedName>
        <fullName evidence="1">Uncharacterized protein</fullName>
    </submittedName>
</protein>